<keyword evidence="3 7" id="KW-0862">Zinc</keyword>
<dbReference type="Gene3D" id="1.10.10.10">
    <property type="entry name" value="Winged helix-like DNA-binding domain superfamily/Winged helix DNA-binding domain"/>
    <property type="match status" value="1"/>
</dbReference>
<dbReference type="GO" id="GO:1900376">
    <property type="term" value="P:regulation of secondary metabolite biosynthetic process"/>
    <property type="evidence" value="ECO:0007669"/>
    <property type="project" value="TreeGrafter"/>
</dbReference>
<evidence type="ECO:0000256" key="5">
    <source>
        <dbReference type="ARBA" id="ARBA00023125"/>
    </source>
</evidence>
<evidence type="ECO:0000256" key="4">
    <source>
        <dbReference type="ARBA" id="ARBA00023015"/>
    </source>
</evidence>
<dbReference type="InterPro" id="IPR002481">
    <property type="entry name" value="FUR"/>
</dbReference>
<comment type="similarity">
    <text evidence="1">Belongs to the Fur family.</text>
</comment>
<feature type="binding site" evidence="7">
    <location>
        <position position="122"/>
    </location>
    <ligand>
        <name>Zn(2+)</name>
        <dbReference type="ChEBI" id="CHEBI:29105"/>
    </ligand>
</feature>
<dbReference type="GO" id="GO:0003700">
    <property type="term" value="F:DNA-binding transcription factor activity"/>
    <property type="evidence" value="ECO:0007669"/>
    <property type="project" value="InterPro"/>
</dbReference>
<dbReference type="InterPro" id="IPR036388">
    <property type="entry name" value="WH-like_DNA-bd_sf"/>
</dbReference>
<dbReference type="GO" id="GO:0008270">
    <property type="term" value="F:zinc ion binding"/>
    <property type="evidence" value="ECO:0007669"/>
    <property type="project" value="TreeGrafter"/>
</dbReference>
<dbReference type="EMBL" id="DVHU01000099">
    <property type="protein sequence ID" value="HIR93914.1"/>
    <property type="molecule type" value="Genomic_DNA"/>
</dbReference>
<feature type="binding site" evidence="7">
    <location>
        <position position="125"/>
    </location>
    <ligand>
        <name>Zn(2+)</name>
        <dbReference type="ChEBI" id="CHEBI:29105"/>
    </ligand>
</feature>
<dbReference type="SUPFAM" id="SSF46785">
    <property type="entry name" value="Winged helix' DNA-binding domain"/>
    <property type="match status" value="1"/>
</dbReference>
<dbReference type="Gene3D" id="3.30.1490.190">
    <property type="match status" value="1"/>
</dbReference>
<evidence type="ECO:0000256" key="2">
    <source>
        <dbReference type="ARBA" id="ARBA00022491"/>
    </source>
</evidence>
<dbReference type="PANTHER" id="PTHR33202">
    <property type="entry name" value="ZINC UPTAKE REGULATION PROTEIN"/>
    <property type="match status" value="1"/>
</dbReference>
<proteinExistence type="inferred from homology"/>
<dbReference type="InterPro" id="IPR043135">
    <property type="entry name" value="Fur_C"/>
</dbReference>
<evidence type="ECO:0000256" key="6">
    <source>
        <dbReference type="ARBA" id="ARBA00023163"/>
    </source>
</evidence>
<reference evidence="8" key="2">
    <citation type="journal article" date="2021" name="PeerJ">
        <title>Extensive microbial diversity within the chicken gut microbiome revealed by metagenomics and culture.</title>
        <authorList>
            <person name="Gilroy R."/>
            <person name="Ravi A."/>
            <person name="Getino M."/>
            <person name="Pursley I."/>
            <person name="Horton D.L."/>
            <person name="Alikhan N.F."/>
            <person name="Baker D."/>
            <person name="Gharbi K."/>
            <person name="Hall N."/>
            <person name="Watson M."/>
            <person name="Adriaenssens E.M."/>
            <person name="Foster-Nyarko E."/>
            <person name="Jarju S."/>
            <person name="Secka A."/>
            <person name="Antonio M."/>
            <person name="Oren A."/>
            <person name="Chaudhuri R.R."/>
            <person name="La Ragione R."/>
            <person name="Hildebrand F."/>
            <person name="Pallen M.J."/>
        </authorList>
    </citation>
    <scope>NUCLEOTIDE SEQUENCE</scope>
    <source>
        <strain evidence="8">ChiSxjej1B13-7041</strain>
    </source>
</reference>
<reference evidence="8" key="1">
    <citation type="submission" date="2020-10" db="EMBL/GenBank/DDBJ databases">
        <authorList>
            <person name="Gilroy R."/>
        </authorList>
    </citation>
    <scope>NUCLEOTIDE SEQUENCE</scope>
    <source>
        <strain evidence="8">ChiSxjej1B13-7041</strain>
    </source>
</reference>
<name>A0A9D1ELR8_9FIRM</name>
<accession>A0A9D1ELR8</accession>
<dbReference type="Proteomes" id="UP000886841">
    <property type="component" value="Unassembled WGS sequence"/>
</dbReference>
<dbReference type="AlphaFoldDB" id="A0A9D1ELR8"/>
<comment type="caution">
    <text evidence="8">The sequence shown here is derived from an EMBL/GenBank/DDBJ whole genome shotgun (WGS) entry which is preliminary data.</text>
</comment>
<evidence type="ECO:0000313" key="9">
    <source>
        <dbReference type="Proteomes" id="UP000886841"/>
    </source>
</evidence>
<sequence length="129" mass="14835">MRTLKYSRQRESIKEFLVKRTDHPTADVIYENIRLQYPNISLGTVYRNLALLNSIGEITKVSTGDGADHYDGQVHPHNHFICQKCHCVMDLDMENIDFIKDTASKNFGGRIDSYVTNFYGICKKCLENS</sequence>
<evidence type="ECO:0000256" key="1">
    <source>
        <dbReference type="ARBA" id="ARBA00007957"/>
    </source>
</evidence>
<feature type="binding site" evidence="7">
    <location>
        <position position="82"/>
    </location>
    <ligand>
        <name>Zn(2+)</name>
        <dbReference type="ChEBI" id="CHEBI:29105"/>
    </ligand>
</feature>
<dbReference type="GO" id="GO:0045892">
    <property type="term" value="P:negative regulation of DNA-templated transcription"/>
    <property type="evidence" value="ECO:0007669"/>
    <property type="project" value="TreeGrafter"/>
</dbReference>
<evidence type="ECO:0000256" key="3">
    <source>
        <dbReference type="ARBA" id="ARBA00022833"/>
    </source>
</evidence>
<keyword evidence="6" id="KW-0804">Transcription</keyword>
<dbReference type="CDD" id="cd07153">
    <property type="entry name" value="Fur_like"/>
    <property type="match status" value="1"/>
</dbReference>
<evidence type="ECO:0000313" key="8">
    <source>
        <dbReference type="EMBL" id="HIR93914.1"/>
    </source>
</evidence>
<comment type="cofactor">
    <cofactor evidence="7">
        <name>Zn(2+)</name>
        <dbReference type="ChEBI" id="CHEBI:29105"/>
    </cofactor>
    <text evidence="7">Binds 1 zinc ion per subunit.</text>
</comment>
<evidence type="ECO:0000256" key="7">
    <source>
        <dbReference type="PIRSR" id="PIRSR602481-1"/>
    </source>
</evidence>
<feature type="binding site" evidence="7">
    <location>
        <position position="85"/>
    </location>
    <ligand>
        <name>Zn(2+)</name>
        <dbReference type="ChEBI" id="CHEBI:29105"/>
    </ligand>
</feature>
<dbReference type="PANTHER" id="PTHR33202:SF7">
    <property type="entry name" value="FERRIC UPTAKE REGULATION PROTEIN"/>
    <property type="match status" value="1"/>
</dbReference>
<protein>
    <submittedName>
        <fullName evidence="8">Transcriptional repressor</fullName>
    </submittedName>
</protein>
<gene>
    <name evidence="8" type="ORF">IAB98_10910</name>
</gene>
<dbReference type="GO" id="GO:0000976">
    <property type="term" value="F:transcription cis-regulatory region binding"/>
    <property type="evidence" value="ECO:0007669"/>
    <property type="project" value="TreeGrafter"/>
</dbReference>
<dbReference type="Pfam" id="PF01475">
    <property type="entry name" value="FUR"/>
    <property type="match status" value="1"/>
</dbReference>
<organism evidence="8 9">
    <name type="scientific">Candidatus Egerieimonas intestinavium</name>
    <dbReference type="NCBI Taxonomy" id="2840777"/>
    <lineage>
        <taxon>Bacteria</taxon>
        <taxon>Bacillati</taxon>
        <taxon>Bacillota</taxon>
        <taxon>Clostridia</taxon>
        <taxon>Lachnospirales</taxon>
        <taxon>Lachnospiraceae</taxon>
        <taxon>Lachnospiraceae incertae sedis</taxon>
        <taxon>Candidatus Egerieimonas</taxon>
    </lineage>
</organism>
<dbReference type="InterPro" id="IPR036390">
    <property type="entry name" value="WH_DNA-bd_sf"/>
</dbReference>
<keyword evidence="7" id="KW-0479">Metal-binding</keyword>
<keyword evidence="4" id="KW-0805">Transcription regulation</keyword>
<keyword evidence="5" id="KW-0238">DNA-binding</keyword>
<keyword evidence="2" id="KW-0678">Repressor</keyword>